<dbReference type="NCBIfam" id="TIGR03353">
    <property type="entry name" value="VI_chp_4"/>
    <property type="match status" value="1"/>
</dbReference>
<accession>A0A916THU4</accession>
<dbReference type="PANTHER" id="PTHR35566:SF1">
    <property type="entry name" value="TYPE VI SECRETION SYSTEM BASEPLATE COMPONENT TSSK1"/>
    <property type="match status" value="1"/>
</dbReference>
<organism evidence="1 2">
    <name type="scientific">Roseibium aquae</name>
    <dbReference type="NCBI Taxonomy" id="1323746"/>
    <lineage>
        <taxon>Bacteria</taxon>
        <taxon>Pseudomonadati</taxon>
        <taxon>Pseudomonadota</taxon>
        <taxon>Alphaproteobacteria</taxon>
        <taxon>Hyphomicrobiales</taxon>
        <taxon>Stappiaceae</taxon>
        <taxon>Roseibium</taxon>
    </lineage>
</organism>
<protein>
    <submittedName>
        <fullName evidence="1">Type VI secretion system-associated protein</fullName>
    </submittedName>
</protein>
<dbReference type="InterPro" id="IPR010263">
    <property type="entry name" value="T6SS_TssK"/>
</dbReference>
<dbReference type="OrthoDB" id="9775333at2"/>
<dbReference type="Pfam" id="PF05936">
    <property type="entry name" value="T6SS_VasE"/>
    <property type="match status" value="1"/>
</dbReference>
<dbReference type="PANTHER" id="PTHR35566">
    <property type="entry name" value="BLR3599 PROTEIN"/>
    <property type="match status" value="1"/>
</dbReference>
<reference evidence="1" key="2">
    <citation type="submission" date="2020-09" db="EMBL/GenBank/DDBJ databases">
        <authorList>
            <person name="Sun Q."/>
            <person name="Zhou Y."/>
        </authorList>
    </citation>
    <scope>NUCLEOTIDE SEQUENCE</scope>
    <source>
        <strain evidence="1">CGMCC 1.12426</strain>
    </source>
</reference>
<comment type="caution">
    <text evidence="1">The sequence shown here is derived from an EMBL/GenBank/DDBJ whole genome shotgun (WGS) entry which is preliminary data.</text>
</comment>
<dbReference type="Proteomes" id="UP000605148">
    <property type="component" value="Unassembled WGS sequence"/>
</dbReference>
<keyword evidence="2" id="KW-1185">Reference proteome</keyword>
<gene>
    <name evidence="1" type="ORF">GCM10011316_17550</name>
</gene>
<dbReference type="EMBL" id="BMFA01000004">
    <property type="protein sequence ID" value="GGB45913.1"/>
    <property type="molecule type" value="Genomic_DNA"/>
</dbReference>
<evidence type="ECO:0000313" key="1">
    <source>
        <dbReference type="EMBL" id="GGB45913.1"/>
    </source>
</evidence>
<reference evidence="1" key="1">
    <citation type="journal article" date="2014" name="Int. J. Syst. Evol. Microbiol.">
        <title>Complete genome sequence of Corynebacterium casei LMG S-19264T (=DSM 44701T), isolated from a smear-ripened cheese.</title>
        <authorList>
            <consortium name="US DOE Joint Genome Institute (JGI-PGF)"/>
            <person name="Walter F."/>
            <person name="Albersmeier A."/>
            <person name="Kalinowski J."/>
            <person name="Ruckert C."/>
        </authorList>
    </citation>
    <scope>NUCLEOTIDE SEQUENCE</scope>
    <source>
        <strain evidence="1">CGMCC 1.12426</strain>
    </source>
</reference>
<sequence>MFLRPQHLQQHDRWVETSLEQRVKNLSPFTWGVRRLEFDPDAMQIGQLRVAQLDAILPDGTVFSTAQDHRVATAREVRPEHQGKKVYLSVPLHSAGNVDVSVEGSAHHRYGRSETEIVNSSEADRPTAVIAVGQLTGRLVLEGESLDEATYIALGEIEAVDAQGSIQLAGTFIPPVLYVGTSRRIINHLEEVRSLLRKRAEILASNASGEGTSSRAGLLDLMMLGAVNRYEVLLTHMITCGLHAPEQVYRELLALAGEIATYGTDSRRPPELPVYDHRDLRATFQHLLAVLRDMLSFVVEQNAVSIPLTKRDYGVWLGDTSDKMVFENREFVLIAHANVSLEVLRTQMPIQIKIGPVEKIRELVNLQLPGVGITPLSVAPRQIPYIQNAVYFSLDVSNELWPQFQTSAAFALHLSGDYPGLGLELWAIQKGQ</sequence>
<proteinExistence type="predicted"/>
<name>A0A916THU4_9HYPH</name>
<evidence type="ECO:0000313" key="2">
    <source>
        <dbReference type="Proteomes" id="UP000605148"/>
    </source>
</evidence>
<dbReference type="AlphaFoldDB" id="A0A916THU4"/>